<organism evidence="1 2">
    <name type="scientific">Monilinia fructicola</name>
    <name type="common">Brown rot fungus</name>
    <name type="synonym">Ciboria fructicola</name>
    <dbReference type="NCBI Taxonomy" id="38448"/>
    <lineage>
        <taxon>Eukaryota</taxon>
        <taxon>Fungi</taxon>
        <taxon>Dikarya</taxon>
        <taxon>Ascomycota</taxon>
        <taxon>Pezizomycotina</taxon>
        <taxon>Leotiomycetes</taxon>
        <taxon>Helotiales</taxon>
        <taxon>Sclerotiniaceae</taxon>
        <taxon>Monilinia</taxon>
    </lineage>
</organism>
<protein>
    <submittedName>
        <fullName evidence="1">Uncharacterized protein</fullName>
    </submittedName>
</protein>
<dbReference type="AlphaFoldDB" id="A0A5M9JIU2"/>
<dbReference type="EMBL" id="VICG01000010">
    <property type="protein sequence ID" value="KAA8567742.1"/>
    <property type="molecule type" value="Genomic_DNA"/>
</dbReference>
<proteinExistence type="predicted"/>
<dbReference type="Proteomes" id="UP000322873">
    <property type="component" value="Unassembled WGS sequence"/>
</dbReference>
<gene>
    <name evidence="1" type="ORF">EYC84_008213</name>
</gene>
<keyword evidence="2" id="KW-1185">Reference proteome</keyword>
<sequence>MDGKFNLRIAILVQAMKQECHYTFVHDEGIHDPSSPCKLQYAFEFDFMGRLETTSDSEHENRDACCQYVVLRPGSYTFWYNMPVVLNLLRGDPLSTFQSCSKKMRLI</sequence>
<reference evidence="1 2" key="1">
    <citation type="submission" date="2019-06" db="EMBL/GenBank/DDBJ databases">
        <title>Genome Sequence of the Brown Rot Fungal Pathogen Monilinia fructicola.</title>
        <authorList>
            <person name="De Miccolis Angelini R.M."/>
            <person name="Landi L."/>
            <person name="Abate D."/>
            <person name="Pollastro S."/>
            <person name="Romanazzi G."/>
            <person name="Faretra F."/>
        </authorList>
    </citation>
    <scope>NUCLEOTIDE SEQUENCE [LARGE SCALE GENOMIC DNA]</scope>
    <source>
        <strain evidence="1 2">Mfrc123</strain>
    </source>
</reference>
<evidence type="ECO:0000313" key="2">
    <source>
        <dbReference type="Proteomes" id="UP000322873"/>
    </source>
</evidence>
<evidence type="ECO:0000313" key="1">
    <source>
        <dbReference type="EMBL" id="KAA8567742.1"/>
    </source>
</evidence>
<name>A0A5M9JIU2_MONFR</name>
<comment type="caution">
    <text evidence="1">The sequence shown here is derived from an EMBL/GenBank/DDBJ whole genome shotgun (WGS) entry which is preliminary data.</text>
</comment>
<accession>A0A5M9JIU2</accession>